<proteinExistence type="predicted"/>
<keyword evidence="1" id="KW-0496">Mitochondrion</keyword>
<evidence type="ECO:0000256" key="1">
    <source>
        <dbReference type="RuleBase" id="RU363021"/>
    </source>
</evidence>
<comment type="subunit">
    <text evidence="1">Component of the mitochondrial contact site and cristae organizing system (MICOS) complex.</text>
</comment>
<dbReference type="GO" id="GO:0061617">
    <property type="term" value="C:MICOS complex"/>
    <property type="evidence" value="ECO:0007669"/>
    <property type="project" value="UniProtKB-UniRule"/>
</dbReference>
<comment type="caution">
    <text evidence="2">The sequence shown here is derived from an EMBL/GenBank/DDBJ whole genome shotgun (WGS) entry which is preliminary data.</text>
</comment>
<dbReference type="AlphaFoldDB" id="A0A9W7XK59"/>
<keyword evidence="1" id="KW-0999">Mitochondrion inner membrane</keyword>
<dbReference type="InterPro" id="IPR019166">
    <property type="entry name" value="MIC26/MIC27"/>
</dbReference>
<dbReference type="InterPro" id="IPR033181">
    <property type="entry name" value="Mic26_fungi"/>
</dbReference>
<dbReference type="GO" id="GO:0042407">
    <property type="term" value="P:cristae formation"/>
    <property type="evidence" value="ECO:0007669"/>
    <property type="project" value="InterPro"/>
</dbReference>
<organism evidence="2 3">
    <name type="scientific">Coemansia asiatica</name>
    <dbReference type="NCBI Taxonomy" id="1052880"/>
    <lineage>
        <taxon>Eukaryota</taxon>
        <taxon>Fungi</taxon>
        <taxon>Fungi incertae sedis</taxon>
        <taxon>Zoopagomycota</taxon>
        <taxon>Kickxellomycotina</taxon>
        <taxon>Kickxellomycetes</taxon>
        <taxon>Kickxellales</taxon>
        <taxon>Kickxellaceae</taxon>
        <taxon>Coemansia</taxon>
    </lineage>
</organism>
<comment type="subcellular location">
    <subcellularLocation>
        <location evidence="1">Mitochondrion inner membrane</location>
    </subcellularLocation>
</comment>
<gene>
    <name evidence="2" type="ORF">LPJ64_002139</name>
</gene>
<dbReference type="EMBL" id="JANBOH010000063">
    <property type="protein sequence ID" value="KAJ1646394.1"/>
    <property type="molecule type" value="Genomic_DNA"/>
</dbReference>
<keyword evidence="1" id="KW-0472">Membrane</keyword>
<evidence type="ECO:0000313" key="2">
    <source>
        <dbReference type="EMBL" id="KAJ1646394.1"/>
    </source>
</evidence>
<accession>A0A9W7XK59</accession>
<reference evidence="2" key="1">
    <citation type="submission" date="2022-07" db="EMBL/GenBank/DDBJ databases">
        <title>Phylogenomic reconstructions and comparative analyses of Kickxellomycotina fungi.</title>
        <authorList>
            <person name="Reynolds N.K."/>
            <person name="Stajich J.E."/>
            <person name="Barry K."/>
            <person name="Grigoriev I.V."/>
            <person name="Crous P."/>
            <person name="Smith M.E."/>
        </authorList>
    </citation>
    <scope>NUCLEOTIDE SEQUENCE</scope>
    <source>
        <strain evidence="2">NBRC 105413</strain>
    </source>
</reference>
<dbReference type="PANTHER" id="PTHR28268:SF1">
    <property type="entry name" value="MICOS SUBUNIT MIC26"/>
    <property type="match status" value="1"/>
</dbReference>
<comment type="function">
    <text evidence="1">Component of the MICOS complex, a large protein complex of the mitochondrial inner membrane that plays crucial roles in the maintenance of crista junctions, inner membrane architecture, and formation of contact sites to the outer membrane.</text>
</comment>
<dbReference type="PANTHER" id="PTHR28268">
    <property type="entry name" value="MICOS SUBUNIT MIC26"/>
    <property type="match status" value="1"/>
</dbReference>
<dbReference type="Proteomes" id="UP001145021">
    <property type="component" value="Unassembled WGS sequence"/>
</dbReference>
<dbReference type="GO" id="GO:0044284">
    <property type="term" value="C:mitochondrial crista junction"/>
    <property type="evidence" value="ECO:0007669"/>
    <property type="project" value="TreeGrafter"/>
</dbReference>
<sequence length="273" mass="30104">MSPQENKKPIYDQEVREIPTVTAEQQPTRLYALIRQLREDTLRTATLVKSHGQCLVNEWIGLERQVIRVVRNTVPEGEKLAPGIIYVGVAALAGPIFTHKRNFAVRWTSPLVFGALAAGYFLPGTAQVVVRNVWGRYGDPQSIDRAVAKWNEIKRKKDEFKIQLAENVQELRLLLQEGREFGKAKAGQKQSEAVQIAKHAIDEAKGAVKKLEDAMLEKASAAKQTVDGAVSVVDAKKQESASSPASSVAAETVSVVDKPKKQLPIGFKEKAEN</sequence>
<evidence type="ECO:0000313" key="3">
    <source>
        <dbReference type="Proteomes" id="UP001145021"/>
    </source>
</evidence>
<name>A0A9W7XK59_9FUNG</name>
<dbReference type="Pfam" id="PF09769">
    <property type="entry name" value="ApoO"/>
    <property type="match status" value="1"/>
</dbReference>
<protein>
    <recommendedName>
        <fullName evidence="1">MICOS complex subunit</fullName>
    </recommendedName>
</protein>
<keyword evidence="3" id="KW-1185">Reference proteome</keyword>